<feature type="compositionally biased region" description="Low complexity" evidence="1">
    <location>
        <begin position="30"/>
        <end position="46"/>
    </location>
</feature>
<accession>A0A926DAI6</accession>
<dbReference type="EMBL" id="JACRSN010000015">
    <property type="protein sequence ID" value="MBC8534337.1"/>
    <property type="molecule type" value="Genomic_DNA"/>
</dbReference>
<proteinExistence type="predicted"/>
<feature type="signal peptide" evidence="2">
    <location>
        <begin position="1"/>
        <end position="23"/>
    </location>
</feature>
<feature type="compositionally biased region" description="Basic and acidic residues" evidence="1">
    <location>
        <begin position="49"/>
        <end position="60"/>
    </location>
</feature>
<organism evidence="3 4">
    <name type="scientific">Yeguia hominis</name>
    <dbReference type="NCBI Taxonomy" id="2763662"/>
    <lineage>
        <taxon>Bacteria</taxon>
        <taxon>Bacillati</taxon>
        <taxon>Bacillota</taxon>
        <taxon>Clostridia</taxon>
        <taxon>Eubacteriales</taxon>
        <taxon>Yeguiaceae</taxon>
        <taxon>Yeguia</taxon>
    </lineage>
</organism>
<dbReference type="Proteomes" id="UP000651482">
    <property type="component" value="Unassembled WGS sequence"/>
</dbReference>
<dbReference type="RefSeq" id="WP_249319922.1">
    <property type="nucleotide sequence ID" value="NZ_JACRSN010000015.1"/>
</dbReference>
<feature type="compositionally biased region" description="Polar residues" evidence="1">
    <location>
        <begin position="77"/>
        <end position="87"/>
    </location>
</feature>
<gene>
    <name evidence="3" type="ORF">IAG03_10110</name>
</gene>
<dbReference type="AlphaFoldDB" id="A0A926DAI6"/>
<name>A0A926DAI6_9FIRM</name>
<reference evidence="3" key="1">
    <citation type="submission" date="2020-08" db="EMBL/GenBank/DDBJ databases">
        <title>Genome public.</title>
        <authorList>
            <person name="Liu C."/>
            <person name="Sun Q."/>
        </authorList>
    </citation>
    <scope>NUCLEOTIDE SEQUENCE</scope>
    <source>
        <strain evidence="3">NSJ-40</strain>
    </source>
</reference>
<evidence type="ECO:0000313" key="4">
    <source>
        <dbReference type="Proteomes" id="UP000651482"/>
    </source>
</evidence>
<keyword evidence="2" id="KW-0732">Signal</keyword>
<comment type="caution">
    <text evidence="3">The sequence shown here is derived from an EMBL/GenBank/DDBJ whole genome shotgun (WGS) entry which is preliminary data.</text>
</comment>
<feature type="chain" id="PRO_5037965197" evidence="2">
    <location>
        <begin position="24"/>
        <end position="235"/>
    </location>
</feature>
<feature type="compositionally biased region" description="Basic and acidic residues" evidence="1">
    <location>
        <begin position="103"/>
        <end position="125"/>
    </location>
</feature>
<evidence type="ECO:0000313" key="3">
    <source>
        <dbReference type="EMBL" id="MBC8534337.1"/>
    </source>
</evidence>
<evidence type="ECO:0000256" key="1">
    <source>
        <dbReference type="SAM" id="MobiDB-lite"/>
    </source>
</evidence>
<protein>
    <submittedName>
        <fullName evidence="3">Uncharacterized protein</fullName>
    </submittedName>
</protein>
<keyword evidence="4" id="KW-1185">Reference proteome</keyword>
<dbReference type="PROSITE" id="PS51257">
    <property type="entry name" value="PROKAR_LIPOPROTEIN"/>
    <property type="match status" value="1"/>
</dbReference>
<feature type="region of interest" description="Disordered" evidence="1">
    <location>
        <begin position="27"/>
        <end position="153"/>
    </location>
</feature>
<evidence type="ECO:0000256" key="2">
    <source>
        <dbReference type="SAM" id="SignalP"/>
    </source>
</evidence>
<sequence length="235" mass="25650">MKSKIAVILLAVFLCLTTGCNNASHIAQTPDPISSSDSNPVPSESETAQAEKKTEVDRPQSTESQTDSRAAEFPASVSESDTQTTEVPDQADHSTAVLPQPSEPEKKTDESERRPETAAPTEKEQPTPPATEEPKPADQAQPTEPPKQESTEPAFDISYWISFAKSYAESVGLALNSEAVYCWDNPIDADAGCVYLERDIQSRLNRYAADADITDVWVWYEPVSAGSYLIYIGYA</sequence>